<dbReference type="Gene3D" id="1.20.5.1030">
    <property type="entry name" value="Preprotein translocase secy subunit"/>
    <property type="match status" value="1"/>
</dbReference>
<evidence type="ECO:0000256" key="3">
    <source>
        <dbReference type="ARBA" id="ARBA00022475"/>
    </source>
</evidence>
<keyword evidence="6 9" id="KW-1133">Transmembrane helix</keyword>
<dbReference type="GO" id="GO:0009306">
    <property type="term" value="P:protein secretion"/>
    <property type="evidence" value="ECO:0007669"/>
    <property type="project" value="UniProtKB-UniRule"/>
</dbReference>
<evidence type="ECO:0000256" key="7">
    <source>
        <dbReference type="ARBA" id="ARBA00023010"/>
    </source>
</evidence>
<evidence type="ECO:0000256" key="2">
    <source>
        <dbReference type="ARBA" id="ARBA00022448"/>
    </source>
</evidence>
<dbReference type="PANTHER" id="PTHR33910">
    <property type="entry name" value="PROTEIN TRANSLOCASE SUBUNIT SECE"/>
    <property type="match status" value="1"/>
</dbReference>
<dbReference type="Proteomes" id="UP000705508">
    <property type="component" value="Unassembled WGS sequence"/>
</dbReference>
<dbReference type="HAMAP" id="MF_00422">
    <property type="entry name" value="SecE"/>
    <property type="match status" value="1"/>
</dbReference>
<evidence type="ECO:0000313" key="10">
    <source>
        <dbReference type="EMBL" id="MBM6949086.1"/>
    </source>
</evidence>
<evidence type="ECO:0000256" key="9">
    <source>
        <dbReference type="HAMAP-Rule" id="MF_00422"/>
    </source>
</evidence>
<organism evidence="10 11">
    <name type="scientific">Mordavella massiliensis</name>
    <dbReference type="NCBI Taxonomy" id="1871024"/>
    <lineage>
        <taxon>Bacteria</taxon>
        <taxon>Bacillati</taxon>
        <taxon>Bacillota</taxon>
        <taxon>Clostridia</taxon>
        <taxon>Eubacteriales</taxon>
        <taxon>Clostridiaceae</taxon>
        <taxon>Mordavella</taxon>
    </lineage>
</organism>
<keyword evidence="2 9" id="KW-0813">Transport</keyword>
<dbReference type="AlphaFoldDB" id="A0A938XCR4"/>
<dbReference type="PANTHER" id="PTHR33910:SF1">
    <property type="entry name" value="PROTEIN TRANSLOCASE SUBUNIT SECE"/>
    <property type="match status" value="1"/>
</dbReference>
<feature type="transmembrane region" description="Helical" evidence="9">
    <location>
        <begin position="35"/>
        <end position="55"/>
    </location>
</feature>
<evidence type="ECO:0000256" key="5">
    <source>
        <dbReference type="ARBA" id="ARBA00022927"/>
    </source>
</evidence>
<evidence type="ECO:0000256" key="1">
    <source>
        <dbReference type="ARBA" id="ARBA00004370"/>
    </source>
</evidence>
<keyword evidence="8 9" id="KW-0472">Membrane</keyword>
<proteinExistence type="inferred from homology"/>
<comment type="similarity">
    <text evidence="9">Belongs to the SecE/SEC61-gamma family.</text>
</comment>
<comment type="caution">
    <text evidence="10">The sequence shown here is derived from an EMBL/GenBank/DDBJ whole genome shotgun (WGS) entry which is preliminary data.</text>
</comment>
<dbReference type="EMBL" id="JACJKS010000017">
    <property type="protein sequence ID" value="MBM6949086.1"/>
    <property type="molecule type" value="Genomic_DNA"/>
</dbReference>
<comment type="subcellular location">
    <subcellularLocation>
        <location evidence="9">Cell membrane</location>
        <topology evidence="9">Single-pass membrane protein</topology>
    </subcellularLocation>
    <subcellularLocation>
        <location evidence="1">Membrane</location>
    </subcellularLocation>
</comment>
<keyword evidence="3 9" id="KW-1003">Cell membrane</keyword>
<dbReference type="NCBIfam" id="TIGR00964">
    <property type="entry name" value="secE_bact"/>
    <property type="match status" value="1"/>
</dbReference>
<keyword evidence="7 9" id="KW-0811">Translocation</keyword>
<dbReference type="GO" id="GO:0008320">
    <property type="term" value="F:protein transmembrane transporter activity"/>
    <property type="evidence" value="ECO:0007669"/>
    <property type="project" value="UniProtKB-UniRule"/>
</dbReference>
<evidence type="ECO:0000313" key="11">
    <source>
        <dbReference type="Proteomes" id="UP000705508"/>
    </source>
</evidence>
<dbReference type="GO" id="GO:0006605">
    <property type="term" value="P:protein targeting"/>
    <property type="evidence" value="ECO:0007669"/>
    <property type="project" value="UniProtKB-UniRule"/>
</dbReference>
<reference evidence="10" key="2">
    <citation type="journal article" date="2021" name="Sci. Rep.">
        <title>The distribution of antibiotic resistance genes in chicken gut microbiota commensals.</title>
        <authorList>
            <person name="Juricova H."/>
            <person name="Matiasovicova J."/>
            <person name="Kubasova T."/>
            <person name="Cejkova D."/>
            <person name="Rychlik I."/>
        </authorList>
    </citation>
    <scope>NUCLEOTIDE SEQUENCE</scope>
    <source>
        <strain evidence="10">An582</strain>
    </source>
</reference>
<comment type="subunit">
    <text evidence="9">Component of the Sec protein translocase complex. Heterotrimer consisting of SecY, SecE and SecG subunits. The heterotrimers can form oligomers, although 1 heterotrimer is thought to be able to translocate proteins. Interacts with the ribosome. Interacts with SecDF, and other proteins may be involved. Interacts with SecA.</text>
</comment>
<accession>A0A938XCR4</accession>
<protein>
    <recommendedName>
        <fullName evidence="9">Protein translocase subunit SecE</fullName>
    </recommendedName>
</protein>
<sequence>MNKEKTQKKSWFKGLSAEFKKIIWPDKVTLAKQTVAVVSVSVVMGIIIAIIDFLAQHGVDFLVGL</sequence>
<keyword evidence="5 9" id="KW-0653">Protein transport</keyword>
<dbReference type="GO" id="GO:0005886">
    <property type="term" value="C:plasma membrane"/>
    <property type="evidence" value="ECO:0007669"/>
    <property type="project" value="UniProtKB-SubCell"/>
</dbReference>
<keyword evidence="4 9" id="KW-0812">Transmembrane</keyword>
<dbReference type="InterPro" id="IPR005807">
    <property type="entry name" value="SecE_bac"/>
</dbReference>
<reference evidence="10" key="1">
    <citation type="submission" date="2020-08" db="EMBL/GenBank/DDBJ databases">
        <authorList>
            <person name="Cejkova D."/>
            <person name="Kubasova T."/>
            <person name="Jahodarova E."/>
            <person name="Rychlik I."/>
        </authorList>
    </citation>
    <scope>NUCLEOTIDE SEQUENCE</scope>
    <source>
        <strain evidence="10">An582</strain>
    </source>
</reference>
<dbReference type="GO" id="GO:0065002">
    <property type="term" value="P:intracellular protein transmembrane transport"/>
    <property type="evidence" value="ECO:0007669"/>
    <property type="project" value="UniProtKB-UniRule"/>
</dbReference>
<gene>
    <name evidence="9 10" type="primary">secE</name>
    <name evidence="10" type="ORF">H6A20_10535</name>
</gene>
<dbReference type="GO" id="GO:0043952">
    <property type="term" value="P:protein transport by the Sec complex"/>
    <property type="evidence" value="ECO:0007669"/>
    <property type="project" value="UniProtKB-UniRule"/>
</dbReference>
<evidence type="ECO:0000256" key="4">
    <source>
        <dbReference type="ARBA" id="ARBA00022692"/>
    </source>
</evidence>
<evidence type="ECO:0000256" key="6">
    <source>
        <dbReference type="ARBA" id="ARBA00022989"/>
    </source>
</evidence>
<dbReference type="InterPro" id="IPR001901">
    <property type="entry name" value="Translocase_SecE/Sec61-g"/>
</dbReference>
<name>A0A938XCR4_9CLOT</name>
<comment type="function">
    <text evidence="9">Essential subunit of the Sec protein translocation channel SecYEG. Clamps together the 2 halves of SecY. May contact the channel plug during translocation.</text>
</comment>
<dbReference type="RefSeq" id="WP_204907089.1">
    <property type="nucleotide sequence ID" value="NZ_JACJKS010000017.1"/>
</dbReference>
<dbReference type="Pfam" id="PF00584">
    <property type="entry name" value="SecE"/>
    <property type="match status" value="1"/>
</dbReference>
<dbReference type="InterPro" id="IPR038379">
    <property type="entry name" value="SecE_sf"/>
</dbReference>
<evidence type="ECO:0000256" key="8">
    <source>
        <dbReference type="ARBA" id="ARBA00023136"/>
    </source>
</evidence>